<dbReference type="Pfam" id="PF10116">
    <property type="entry name" value="Host_attach"/>
    <property type="match status" value="1"/>
</dbReference>
<reference evidence="2 3" key="1">
    <citation type="journal article" date="2020" name="Microorganisms">
        <title>Osmotic Adaptation and Compatible Solute Biosynthesis of Phototrophic Bacteria as Revealed from Genome Analyses.</title>
        <authorList>
            <person name="Imhoff J.F."/>
            <person name="Rahn T."/>
            <person name="Kunzel S."/>
            <person name="Keller A."/>
            <person name="Neulinger S.C."/>
        </authorList>
    </citation>
    <scope>NUCLEOTIDE SEQUENCE [LARGE SCALE GENOMIC DNA]</scope>
    <source>
        <strain evidence="2 3">DSM 15382</strain>
    </source>
</reference>
<proteinExistence type="predicted"/>
<gene>
    <name evidence="2" type="ORF">CKO45_08190</name>
</gene>
<name>A0ABS1CUZ4_9PROT</name>
<feature type="compositionally biased region" description="Polar residues" evidence="1">
    <location>
        <begin position="1"/>
        <end position="16"/>
    </location>
</feature>
<feature type="region of interest" description="Disordered" evidence="1">
    <location>
        <begin position="1"/>
        <end position="36"/>
    </location>
</feature>
<evidence type="ECO:0008006" key="4">
    <source>
        <dbReference type="Google" id="ProtNLM"/>
    </source>
</evidence>
<dbReference type="Proteomes" id="UP000697995">
    <property type="component" value="Unassembled WGS sequence"/>
</dbReference>
<keyword evidence="3" id="KW-1185">Reference proteome</keyword>
<dbReference type="EMBL" id="NRSG01000042">
    <property type="protein sequence ID" value="MBK1658209.1"/>
    <property type="molecule type" value="Genomic_DNA"/>
</dbReference>
<evidence type="ECO:0000313" key="2">
    <source>
        <dbReference type="EMBL" id="MBK1658209.1"/>
    </source>
</evidence>
<comment type="caution">
    <text evidence="2">The sequence shown here is derived from an EMBL/GenBank/DDBJ whole genome shotgun (WGS) entry which is preliminary data.</text>
</comment>
<sequence length="224" mass="24233">MSPIADSQTDPEQEASQAEMFLTPGPGFSALPSRRPEHTAARQALRKRCLTPQAWAGWRTNPCIPGGMPPNGRAARSVALPARTGWYGWRANMSKPDQTWYVVADGGKARILVRTDDGLRTQHSFDASGKANAVENADAGVSQLKAPKSNPKDQSEAHFAKAVADYLNEAVRRGQTDSLVIAASAQVLHGIREQLSKEAAGLVNKTMSKDYVNLPDKELTAHFS</sequence>
<evidence type="ECO:0000313" key="3">
    <source>
        <dbReference type="Proteomes" id="UP000697995"/>
    </source>
</evidence>
<accession>A0ABS1CUZ4</accession>
<organism evidence="2 3">
    <name type="scientific">Paracraurococcus ruber</name>
    <dbReference type="NCBI Taxonomy" id="77675"/>
    <lineage>
        <taxon>Bacteria</taxon>
        <taxon>Pseudomonadati</taxon>
        <taxon>Pseudomonadota</taxon>
        <taxon>Alphaproteobacteria</taxon>
        <taxon>Acetobacterales</taxon>
        <taxon>Roseomonadaceae</taxon>
        <taxon>Paracraurococcus</taxon>
    </lineage>
</organism>
<protein>
    <recommendedName>
        <fullName evidence="4">Host attachment protein</fullName>
    </recommendedName>
</protein>
<dbReference type="InterPro" id="IPR019291">
    <property type="entry name" value="Host_attachment_protein"/>
</dbReference>
<evidence type="ECO:0000256" key="1">
    <source>
        <dbReference type="SAM" id="MobiDB-lite"/>
    </source>
</evidence>